<feature type="region of interest" description="Disordered" evidence="1">
    <location>
        <begin position="1"/>
        <end position="53"/>
    </location>
</feature>
<keyword evidence="3" id="KW-1185">Reference proteome</keyword>
<feature type="compositionally biased region" description="Low complexity" evidence="1">
    <location>
        <begin position="1"/>
        <end position="34"/>
    </location>
</feature>
<sequence length="83" mass="8336">MATKTTGSKAASSASKVLSSESTGAASKTSAGSALTQKATPKEQTSAGAATAASQVLRDGVPMLPQSQRLVVHCLKLDARSNF</sequence>
<proteinExistence type="predicted"/>
<evidence type="ECO:0000256" key="1">
    <source>
        <dbReference type="SAM" id="MobiDB-lite"/>
    </source>
</evidence>
<dbReference type="RefSeq" id="WP_382235703.1">
    <property type="nucleotide sequence ID" value="NZ_JBHTCC010000003.1"/>
</dbReference>
<accession>A0ABW2J8Q7</accession>
<protein>
    <submittedName>
        <fullName evidence="2">Uncharacterized protein</fullName>
    </submittedName>
</protein>
<organism evidence="2 3">
    <name type="scientific">Herminiimonas aquatilis</name>
    <dbReference type="NCBI Taxonomy" id="345342"/>
    <lineage>
        <taxon>Bacteria</taxon>
        <taxon>Pseudomonadati</taxon>
        <taxon>Pseudomonadota</taxon>
        <taxon>Betaproteobacteria</taxon>
        <taxon>Burkholderiales</taxon>
        <taxon>Oxalobacteraceae</taxon>
        <taxon>Herminiimonas</taxon>
    </lineage>
</organism>
<evidence type="ECO:0000313" key="2">
    <source>
        <dbReference type="EMBL" id="MFC7299574.1"/>
    </source>
</evidence>
<comment type="caution">
    <text evidence="2">The sequence shown here is derived from an EMBL/GenBank/DDBJ whole genome shotgun (WGS) entry which is preliminary data.</text>
</comment>
<dbReference type="EMBL" id="JBHTCC010000003">
    <property type="protein sequence ID" value="MFC7299574.1"/>
    <property type="molecule type" value="Genomic_DNA"/>
</dbReference>
<feature type="compositionally biased region" description="Low complexity" evidence="1">
    <location>
        <begin position="44"/>
        <end position="53"/>
    </location>
</feature>
<gene>
    <name evidence="2" type="ORF">ACFQO0_14110</name>
</gene>
<dbReference type="Proteomes" id="UP001596379">
    <property type="component" value="Unassembled WGS sequence"/>
</dbReference>
<evidence type="ECO:0000313" key="3">
    <source>
        <dbReference type="Proteomes" id="UP001596379"/>
    </source>
</evidence>
<reference evidence="3" key="1">
    <citation type="journal article" date="2019" name="Int. J. Syst. Evol. Microbiol.">
        <title>The Global Catalogue of Microorganisms (GCM) 10K type strain sequencing project: providing services to taxonomists for standard genome sequencing and annotation.</title>
        <authorList>
            <consortium name="The Broad Institute Genomics Platform"/>
            <consortium name="The Broad Institute Genome Sequencing Center for Infectious Disease"/>
            <person name="Wu L."/>
            <person name="Ma J."/>
        </authorList>
    </citation>
    <scope>NUCLEOTIDE SEQUENCE [LARGE SCALE GENOMIC DNA]</scope>
    <source>
        <strain evidence="3">CCUG 36956</strain>
    </source>
</reference>
<name>A0ABW2J8Q7_9BURK</name>